<proteinExistence type="predicted"/>
<dbReference type="Gene3D" id="2.130.10.10">
    <property type="entry name" value="YVTN repeat-like/Quinoprotein amine dehydrogenase"/>
    <property type="match status" value="2"/>
</dbReference>
<evidence type="ECO:0000313" key="4">
    <source>
        <dbReference type="Proteomes" id="UP000319004"/>
    </source>
</evidence>
<sequence length="424" mass="45312" precursor="true">MNMMRHLICIAIFAGLSIPSASQGEDSWPTFRGADRTGVSEDTGLLDQWPSDGPKLIWTAEGAGRGYASVAISAGKLFTLGDGLSTADDDDEYLVCFDQKTGRHLWHSKTGSPWTSGKESWQSSRSTPTVDGDRVYVVTAYGELICFSTAGQEQWRRHLKDDLGGKKADGWGYSESVLIDGEKLICTPGGPQCTMAALDKLTGETLWTCVRAEDRGAGHASVVPSTVGDTKVYVQTTGSGPMGVRADDGKLLWSYEIQRTTAVIPTPIVKGDLVFSSAGYGTGGALLRQIPDGDGVTAAELYPPNPKLGNKHGGIVLVGDFLYGDSEDQGIPFCAELMTGRTEWKSRGSGKKSASVTAADGKLFIRFSDGTVALVPASPDEYEEQGSFKIPGSGERPSWAHPVVVGGKLYLREGDQIFCYDVSK</sequence>
<dbReference type="InterPro" id="IPR002372">
    <property type="entry name" value="PQQ_rpt_dom"/>
</dbReference>
<dbReference type="EMBL" id="CP037423">
    <property type="protein sequence ID" value="QDV41951.1"/>
    <property type="molecule type" value="Genomic_DNA"/>
</dbReference>
<evidence type="ECO:0000313" key="3">
    <source>
        <dbReference type="EMBL" id="QDV41951.1"/>
    </source>
</evidence>
<dbReference type="PANTHER" id="PTHR34512">
    <property type="entry name" value="CELL SURFACE PROTEIN"/>
    <property type="match status" value="1"/>
</dbReference>
<keyword evidence="1" id="KW-0732">Signal</keyword>
<organism evidence="3 4">
    <name type="scientific">Stieleria neptunia</name>
    <dbReference type="NCBI Taxonomy" id="2527979"/>
    <lineage>
        <taxon>Bacteria</taxon>
        <taxon>Pseudomonadati</taxon>
        <taxon>Planctomycetota</taxon>
        <taxon>Planctomycetia</taxon>
        <taxon>Pirellulales</taxon>
        <taxon>Pirellulaceae</taxon>
        <taxon>Stieleria</taxon>
    </lineage>
</organism>
<feature type="signal peptide" evidence="1">
    <location>
        <begin position="1"/>
        <end position="24"/>
    </location>
</feature>
<dbReference type="InterPro" id="IPR011047">
    <property type="entry name" value="Quinoprotein_ADH-like_sf"/>
</dbReference>
<name>A0A518HM68_9BACT</name>
<protein>
    <submittedName>
        <fullName evidence="3">Outer membrane biogenesis protein BamB</fullName>
    </submittedName>
</protein>
<evidence type="ECO:0000259" key="2">
    <source>
        <dbReference type="Pfam" id="PF13360"/>
    </source>
</evidence>
<dbReference type="InterPro" id="IPR015943">
    <property type="entry name" value="WD40/YVTN_repeat-like_dom_sf"/>
</dbReference>
<gene>
    <name evidence="3" type="ORF">Enr13x_17940</name>
</gene>
<dbReference type="KEGG" id="snep:Enr13x_17940"/>
<dbReference type="OrthoDB" id="229752at2"/>
<keyword evidence="4" id="KW-1185">Reference proteome</keyword>
<dbReference type="PANTHER" id="PTHR34512:SF30">
    <property type="entry name" value="OUTER MEMBRANE PROTEIN ASSEMBLY FACTOR BAMB"/>
    <property type="match status" value="1"/>
</dbReference>
<dbReference type="RefSeq" id="WP_145385610.1">
    <property type="nucleotide sequence ID" value="NZ_CP037423.1"/>
</dbReference>
<dbReference type="AlphaFoldDB" id="A0A518HM68"/>
<reference evidence="3 4" key="1">
    <citation type="submission" date="2019-03" db="EMBL/GenBank/DDBJ databases">
        <title>Deep-cultivation of Planctomycetes and their phenomic and genomic characterization uncovers novel biology.</title>
        <authorList>
            <person name="Wiegand S."/>
            <person name="Jogler M."/>
            <person name="Boedeker C."/>
            <person name="Pinto D."/>
            <person name="Vollmers J."/>
            <person name="Rivas-Marin E."/>
            <person name="Kohn T."/>
            <person name="Peeters S.H."/>
            <person name="Heuer A."/>
            <person name="Rast P."/>
            <person name="Oberbeckmann S."/>
            <person name="Bunk B."/>
            <person name="Jeske O."/>
            <person name="Meyerdierks A."/>
            <person name="Storesund J.E."/>
            <person name="Kallscheuer N."/>
            <person name="Luecker S."/>
            <person name="Lage O.M."/>
            <person name="Pohl T."/>
            <person name="Merkel B.J."/>
            <person name="Hornburger P."/>
            <person name="Mueller R.-W."/>
            <person name="Bruemmer F."/>
            <person name="Labrenz M."/>
            <person name="Spormann A.M."/>
            <person name="Op den Camp H."/>
            <person name="Overmann J."/>
            <person name="Amann R."/>
            <person name="Jetten M.S.M."/>
            <person name="Mascher T."/>
            <person name="Medema M.H."/>
            <person name="Devos D.P."/>
            <person name="Kaster A.-K."/>
            <person name="Ovreas L."/>
            <person name="Rohde M."/>
            <person name="Galperin M.Y."/>
            <person name="Jogler C."/>
        </authorList>
    </citation>
    <scope>NUCLEOTIDE SEQUENCE [LARGE SCALE GENOMIC DNA]</scope>
    <source>
        <strain evidence="3 4">Enr13</strain>
    </source>
</reference>
<feature type="chain" id="PRO_5022035602" evidence="1">
    <location>
        <begin position="25"/>
        <end position="424"/>
    </location>
</feature>
<feature type="domain" description="Pyrrolo-quinoline quinone repeat" evidence="2">
    <location>
        <begin position="91"/>
        <end position="345"/>
    </location>
</feature>
<evidence type="ECO:0000256" key="1">
    <source>
        <dbReference type="SAM" id="SignalP"/>
    </source>
</evidence>
<dbReference type="SUPFAM" id="SSF50998">
    <property type="entry name" value="Quinoprotein alcohol dehydrogenase-like"/>
    <property type="match status" value="1"/>
</dbReference>
<dbReference type="Pfam" id="PF13360">
    <property type="entry name" value="PQQ_2"/>
    <property type="match status" value="1"/>
</dbReference>
<accession>A0A518HM68</accession>
<dbReference type="Proteomes" id="UP000319004">
    <property type="component" value="Chromosome"/>
</dbReference>